<reference evidence="1" key="1">
    <citation type="submission" date="2019-10" db="EMBL/GenBank/DDBJ databases">
        <authorList>
            <consortium name="DOE Joint Genome Institute"/>
            <person name="Kuo A."/>
            <person name="Miyauchi S."/>
            <person name="Kiss E."/>
            <person name="Drula E."/>
            <person name="Kohler A."/>
            <person name="Sanchez-Garcia M."/>
            <person name="Andreopoulos B."/>
            <person name="Barry K.W."/>
            <person name="Bonito G."/>
            <person name="Buee M."/>
            <person name="Carver A."/>
            <person name="Chen C."/>
            <person name="Cichocki N."/>
            <person name="Clum A."/>
            <person name="Culley D."/>
            <person name="Crous P.W."/>
            <person name="Fauchery L."/>
            <person name="Girlanda M."/>
            <person name="Hayes R."/>
            <person name="Keri Z."/>
            <person name="Labutti K."/>
            <person name="Lipzen A."/>
            <person name="Lombard V."/>
            <person name="Magnuson J."/>
            <person name="Maillard F."/>
            <person name="Morin E."/>
            <person name="Murat C."/>
            <person name="Nolan M."/>
            <person name="Ohm R."/>
            <person name="Pangilinan J."/>
            <person name="Pereira M."/>
            <person name="Perotto S."/>
            <person name="Peter M."/>
            <person name="Riley R."/>
            <person name="Sitrit Y."/>
            <person name="Stielow B."/>
            <person name="Szollosi G."/>
            <person name="Zifcakova L."/>
            <person name="Stursova M."/>
            <person name="Spatafora J.W."/>
            <person name="Tedersoo L."/>
            <person name="Vaario L.-M."/>
            <person name="Yamada A."/>
            <person name="Yan M."/>
            <person name="Wang P."/>
            <person name="Xu J."/>
            <person name="Bruns T."/>
            <person name="Baldrian P."/>
            <person name="Vilgalys R."/>
            <person name="Henrissat B."/>
            <person name="Grigoriev I.V."/>
            <person name="Hibbett D."/>
            <person name="Nagy L.G."/>
            <person name="Martin F.M."/>
        </authorList>
    </citation>
    <scope>NUCLEOTIDE SEQUENCE</scope>
    <source>
        <strain evidence="1">P2</strain>
    </source>
</reference>
<comment type="caution">
    <text evidence="1">The sequence shown here is derived from an EMBL/GenBank/DDBJ whole genome shotgun (WGS) entry which is preliminary data.</text>
</comment>
<reference evidence="1" key="2">
    <citation type="journal article" date="2020" name="Nat. Commun.">
        <title>Large-scale genome sequencing of mycorrhizal fungi provides insights into the early evolution of symbiotic traits.</title>
        <authorList>
            <person name="Miyauchi S."/>
            <person name="Kiss E."/>
            <person name="Kuo A."/>
            <person name="Drula E."/>
            <person name="Kohler A."/>
            <person name="Sanchez-Garcia M."/>
            <person name="Morin E."/>
            <person name="Andreopoulos B."/>
            <person name="Barry K.W."/>
            <person name="Bonito G."/>
            <person name="Buee M."/>
            <person name="Carver A."/>
            <person name="Chen C."/>
            <person name="Cichocki N."/>
            <person name="Clum A."/>
            <person name="Culley D."/>
            <person name="Crous P.W."/>
            <person name="Fauchery L."/>
            <person name="Girlanda M."/>
            <person name="Hayes R.D."/>
            <person name="Keri Z."/>
            <person name="LaButti K."/>
            <person name="Lipzen A."/>
            <person name="Lombard V."/>
            <person name="Magnuson J."/>
            <person name="Maillard F."/>
            <person name="Murat C."/>
            <person name="Nolan M."/>
            <person name="Ohm R.A."/>
            <person name="Pangilinan J."/>
            <person name="Pereira M.F."/>
            <person name="Perotto S."/>
            <person name="Peter M."/>
            <person name="Pfister S."/>
            <person name="Riley R."/>
            <person name="Sitrit Y."/>
            <person name="Stielow J.B."/>
            <person name="Szollosi G."/>
            <person name="Zifcakova L."/>
            <person name="Stursova M."/>
            <person name="Spatafora J.W."/>
            <person name="Tedersoo L."/>
            <person name="Vaario L.M."/>
            <person name="Yamada A."/>
            <person name="Yan M."/>
            <person name="Wang P."/>
            <person name="Xu J."/>
            <person name="Bruns T."/>
            <person name="Baldrian P."/>
            <person name="Vilgalys R."/>
            <person name="Dunand C."/>
            <person name="Henrissat B."/>
            <person name="Grigoriev I.V."/>
            <person name="Hibbett D."/>
            <person name="Nagy L.G."/>
            <person name="Martin F.M."/>
        </authorList>
    </citation>
    <scope>NUCLEOTIDE SEQUENCE</scope>
    <source>
        <strain evidence="1">P2</strain>
    </source>
</reference>
<sequence>MKFSTLLVSLAIAAGATARRLTVHNACPFTIWPAVYTGSGSGPKTGWEAPAWSSKVIDVPDNWTAGRIWGRRNCDFSKPETQSCAIGACIGGLQCTHPGIPPVTLAEFSLRQADGKDFYDVSLVDGYGLPVRISPSASACHVAECAVDLGPICPAALKGPFDSKGFPLGCKSACLANLDGNPANSPNCCSGHYNTPQTCPSSGVQYYSFFKKNCPNSYAYAYDESSGTALWACGREHNSNYAITFCP</sequence>
<protein>
    <submittedName>
        <fullName evidence="1">Thaumatin-like protein</fullName>
    </submittedName>
</protein>
<evidence type="ECO:0000313" key="2">
    <source>
        <dbReference type="Proteomes" id="UP000886501"/>
    </source>
</evidence>
<gene>
    <name evidence="1" type="ORF">BDM02DRAFT_983101</name>
</gene>
<keyword evidence="2" id="KW-1185">Reference proteome</keyword>
<dbReference type="Proteomes" id="UP000886501">
    <property type="component" value="Unassembled WGS sequence"/>
</dbReference>
<proteinExistence type="predicted"/>
<name>A0ACB6Z3W8_THEGA</name>
<evidence type="ECO:0000313" key="1">
    <source>
        <dbReference type="EMBL" id="KAF9644424.1"/>
    </source>
</evidence>
<dbReference type="EMBL" id="MU118140">
    <property type="protein sequence ID" value="KAF9644424.1"/>
    <property type="molecule type" value="Genomic_DNA"/>
</dbReference>
<organism evidence="1 2">
    <name type="scientific">Thelephora ganbajun</name>
    <name type="common">Ganba fungus</name>
    <dbReference type="NCBI Taxonomy" id="370292"/>
    <lineage>
        <taxon>Eukaryota</taxon>
        <taxon>Fungi</taxon>
        <taxon>Dikarya</taxon>
        <taxon>Basidiomycota</taxon>
        <taxon>Agaricomycotina</taxon>
        <taxon>Agaricomycetes</taxon>
        <taxon>Thelephorales</taxon>
        <taxon>Thelephoraceae</taxon>
        <taxon>Thelephora</taxon>
    </lineage>
</organism>
<accession>A0ACB6Z3W8</accession>